<evidence type="ECO:0000256" key="5">
    <source>
        <dbReference type="ARBA" id="ARBA00023237"/>
    </source>
</evidence>
<sequence>MKKIFLTLITGALLASSCQKGFLDQVPDDRLTLQETFSRKNTVDKFLANVYSRIPDEFSQRYVNNNNAGPWTGASDEAEFVWGFVTSNSMNIGGWDPTSGFVKSFWSSYYQGISSASYFIANINKCADCGANYIKQYGAEARALRAMYYFYLMRTFGPVVLLGETILPPDASFNEIQRPRNSYDECVAFVVSELDKAAADLPSTSISDELGRINRPIALAFKQKVLLYAASPQFNGNADYAALKNKDGKQLISQQADPAKWKAAANAGKAFIEEFVKSGQFKLYRKNEANGTYSPYLSCRDVMLDDWNPEVIYARVPGNVTWLQYERTPYHSGSNGEARGSGGLGATQAIVDAYFTANGRSIDDPASGYVNSGFSSTATTFAPAGTYNQWVNREPRFYVGITFNGSIWQYTRYGNIKTVTEYSGNSGKKVGGNDYTPTGYIVRKNVFVGNVNAGNRTLVLLRLAEVYLDYIEALNESDPTHPDILTYLNEIRNRAGIPAYGTPELPAPAGQEAMRIAIRKERRVELAFENSRYFDVRRWKIAEQTEGGPAMGLNIAADGAAFYQVVPFETRVFLKKHYLFPIPQSEVDIDKEMVQNTGW</sequence>
<comment type="similarity">
    <text evidence="2">Belongs to the SusD family.</text>
</comment>
<evidence type="ECO:0000256" key="3">
    <source>
        <dbReference type="ARBA" id="ARBA00022729"/>
    </source>
</evidence>
<evidence type="ECO:0000256" key="2">
    <source>
        <dbReference type="ARBA" id="ARBA00006275"/>
    </source>
</evidence>
<protein>
    <submittedName>
        <fullName evidence="8">Starch-binding associating with outer membrane</fullName>
    </submittedName>
</protein>
<dbReference type="Pfam" id="PF07980">
    <property type="entry name" value="SusD_RagB"/>
    <property type="match status" value="1"/>
</dbReference>
<dbReference type="Proteomes" id="UP000184420">
    <property type="component" value="Unassembled WGS sequence"/>
</dbReference>
<dbReference type="SUPFAM" id="SSF48452">
    <property type="entry name" value="TPR-like"/>
    <property type="match status" value="1"/>
</dbReference>
<dbReference type="PROSITE" id="PS51257">
    <property type="entry name" value="PROKAR_LIPOPROTEIN"/>
    <property type="match status" value="1"/>
</dbReference>
<dbReference type="OrthoDB" id="608091at2"/>
<dbReference type="Gene3D" id="1.25.40.390">
    <property type="match status" value="1"/>
</dbReference>
<dbReference type="GO" id="GO:0009279">
    <property type="term" value="C:cell outer membrane"/>
    <property type="evidence" value="ECO:0007669"/>
    <property type="project" value="UniProtKB-SubCell"/>
</dbReference>
<proteinExistence type="inferred from homology"/>
<organism evidence="8 9">
    <name type="scientific">Chitinophaga jiangningensis</name>
    <dbReference type="NCBI Taxonomy" id="1419482"/>
    <lineage>
        <taxon>Bacteria</taxon>
        <taxon>Pseudomonadati</taxon>
        <taxon>Bacteroidota</taxon>
        <taxon>Chitinophagia</taxon>
        <taxon>Chitinophagales</taxon>
        <taxon>Chitinophagaceae</taxon>
        <taxon>Chitinophaga</taxon>
    </lineage>
</organism>
<dbReference type="InterPro" id="IPR012944">
    <property type="entry name" value="SusD_RagB_dom"/>
</dbReference>
<dbReference type="InterPro" id="IPR011990">
    <property type="entry name" value="TPR-like_helical_dom_sf"/>
</dbReference>
<name>A0A1M7LX25_9BACT</name>
<dbReference type="EMBL" id="FRBL01000011">
    <property type="protein sequence ID" value="SHM82820.1"/>
    <property type="molecule type" value="Genomic_DNA"/>
</dbReference>
<evidence type="ECO:0000313" key="9">
    <source>
        <dbReference type="Proteomes" id="UP000184420"/>
    </source>
</evidence>
<evidence type="ECO:0000313" key="8">
    <source>
        <dbReference type="EMBL" id="SHM82820.1"/>
    </source>
</evidence>
<evidence type="ECO:0000256" key="1">
    <source>
        <dbReference type="ARBA" id="ARBA00004442"/>
    </source>
</evidence>
<reference evidence="8 9" key="1">
    <citation type="submission" date="2016-11" db="EMBL/GenBank/DDBJ databases">
        <authorList>
            <person name="Jaros S."/>
            <person name="Januszkiewicz K."/>
            <person name="Wedrychowicz H."/>
        </authorList>
    </citation>
    <scope>NUCLEOTIDE SEQUENCE [LARGE SCALE GENOMIC DNA]</scope>
    <source>
        <strain evidence="8 9">DSM 27406</strain>
    </source>
</reference>
<dbReference type="AlphaFoldDB" id="A0A1M7LX25"/>
<evidence type="ECO:0000259" key="6">
    <source>
        <dbReference type="Pfam" id="PF07980"/>
    </source>
</evidence>
<keyword evidence="3" id="KW-0732">Signal</keyword>
<keyword evidence="4" id="KW-0472">Membrane</keyword>
<evidence type="ECO:0000259" key="7">
    <source>
        <dbReference type="Pfam" id="PF14322"/>
    </source>
</evidence>
<gene>
    <name evidence="8" type="ORF">SAMN05444266_111196</name>
</gene>
<keyword evidence="5" id="KW-0998">Cell outer membrane</keyword>
<feature type="domain" description="SusD-like N-terminal" evidence="7">
    <location>
        <begin position="22"/>
        <end position="226"/>
    </location>
</feature>
<comment type="subcellular location">
    <subcellularLocation>
        <location evidence="1">Cell outer membrane</location>
    </subcellularLocation>
</comment>
<keyword evidence="9" id="KW-1185">Reference proteome</keyword>
<accession>A0A1M7LX25</accession>
<dbReference type="RefSeq" id="WP_073086891.1">
    <property type="nucleotide sequence ID" value="NZ_FRBL01000011.1"/>
</dbReference>
<dbReference type="STRING" id="1419482.SAMN05444266_111196"/>
<feature type="domain" description="RagB/SusD" evidence="6">
    <location>
        <begin position="325"/>
        <end position="599"/>
    </location>
</feature>
<dbReference type="InterPro" id="IPR033985">
    <property type="entry name" value="SusD-like_N"/>
</dbReference>
<dbReference type="Pfam" id="PF14322">
    <property type="entry name" value="SusD-like_3"/>
    <property type="match status" value="1"/>
</dbReference>
<evidence type="ECO:0000256" key="4">
    <source>
        <dbReference type="ARBA" id="ARBA00023136"/>
    </source>
</evidence>